<evidence type="ECO:0000256" key="5">
    <source>
        <dbReference type="ARBA" id="ARBA00049274"/>
    </source>
</evidence>
<dbReference type="InterPro" id="IPR004344">
    <property type="entry name" value="TTL/TTLL_fam"/>
</dbReference>
<feature type="region of interest" description="Disordered" evidence="6">
    <location>
        <begin position="729"/>
        <end position="753"/>
    </location>
</feature>
<keyword evidence="3" id="KW-0067">ATP-binding</keyword>
<gene>
    <name evidence="7" type="ORF">MCOM1403_LOCUS7245</name>
</gene>
<keyword evidence="2" id="KW-0547">Nucleotide-binding</keyword>
<dbReference type="GO" id="GO:0000226">
    <property type="term" value="P:microtubule cytoskeleton organization"/>
    <property type="evidence" value="ECO:0007669"/>
    <property type="project" value="TreeGrafter"/>
</dbReference>
<dbReference type="GO" id="GO:0070740">
    <property type="term" value="F:tubulin-glutamic acid ligase activity"/>
    <property type="evidence" value="ECO:0007669"/>
    <property type="project" value="TreeGrafter"/>
</dbReference>
<evidence type="ECO:0000256" key="3">
    <source>
        <dbReference type="ARBA" id="ARBA00022840"/>
    </source>
</evidence>
<comment type="catalytic activity">
    <reaction evidence="5">
        <text>L-glutamyl-[protein] + L-glutamate + ATP = gamma-L-glutamyl-L-glutamyl-[protein] + ADP + phosphate + H(+)</text>
        <dbReference type="Rhea" id="RHEA:60144"/>
        <dbReference type="Rhea" id="RHEA-COMP:10208"/>
        <dbReference type="Rhea" id="RHEA-COMP:15517"/>
        <dbReference type="ChEBI" id="CHEBI:15378"/>
        <dbReference type="ChEBI" id="CHEBI:29973"/>
        <dbReference type="ChEBI" id="CHEBI:29985"/>
        <dbReference type="ChEBI" id="CHEBI:30616"/>
        <dbReference type="ChEBI" id="CHEBI:43474"/>
        <dbReference type="ChEBI" id="CHEBI:143622"/>
        <dbReference type="ChEBI" id="CHEBI:456216"/>
    </reaction>
    <physiologicalReaction direction="left-to-right" evidence="5">
        <dbReference type="Rhea" id="RHEA:60145"/>
    </physiologicalReaction>
</comment>
<sequence>MSVPRGPGSLAVTGVSPRKGKDRDGVGKGTDASYHRRNTTPDTVLDPPQASADLEDAPEDPIVEAAEESEEEDEGYQGSEHSSTSRFATSEIAAVLVPDPIIPGLVRVDVPGLRVEGPCHRSCCGGPREWLAKQVSTPHVLPPLFPGADPTVIFGVATEEANRTTGLKPWTGKLCVRFGGVQNNGVKAAMKTAGFRVASSTKGEKLTFDFNVAWNGCLKDEDYKRADRYQRINHFPATWELGRKDRLGRNLIKARRRGPEFFDIQPKSFLLPADKDDWRLECTYNPDGMYILKPPASSRGRGIRMYKGPKDIKLEKNVLIQRYIRDPHLINGYKYDIRVYVALTSLDPLRVYVYKEGLVRLATEKYTEDGEDLKRRCMHLTNYTINSKREGFTMGESATEDNVGFKWSLSALRRHFEEQGLDYGNVWSQIKAIVTKTMMAVEGPMNTKFKMLVQHRRTCFEVFGFDIMLDSKLRAWLIEVNTGPSLSAPSKMDLHIKHKMVANLFNLVGIVPYDRAHFAEAEKRRRMERITGVSSSGRGTIKKTVASRRDFKSLGSLNFHDVPVDKLPEVIVESEAELARAGEFDRCFPSSDPGENDTYLQNFEFPRFENALLCRWERHKHALRNPKLYQDDSRPNTASSASRSAQSRGSTPAAGATRRLSSTATWKRVSTGSRIASAAPLTIVSAEPFRAGQVLPRSASMVDKLTASLRRLSRVSGKKPAVSVAPGLDLTGVGVGVGSRDESGVKSSGPVSR</sequence>
<evidence type="ECO:0000256" key="2">
    <source>
        <dbReference type="ARBA" id="ARBA00022741"/>
    </source>
</evidence>
<evidence type="ECO:0000256" key="4">
    <source>
        <dbReference type="ARBA" id="ARBA00041448"/>
    </source>
</evidence>
<dbReference type="EMBL" id="HBEQ01009012">
    <property type="protein sequence ID" value="CAD8519819.1"/>
    <property type="molecule type" value="Transcribed_RNA"/>
</dbReference>
<dbReference type="PANTHER" id="PTHR12241:SF145">
    <property type="entry name" value="TUBULIN POLYGLUTAMYLASE TTLL5"/>
    <property type="match status" value="1"/>
</dbReference>
<feature type="compositionally biased region" description="Low complexity" evidence="6">
    <location>
        <begin position="638"/>
        <end position="650"/>
    </location>
</feature>
<dbReference type="AlphaFoldDB" id="A0A7S0IF09"/>
<feature type="region of interest" description="Disordered" evidence="6">
    <location>
        <begin position="627"/>
        <end position="663"/>
    </location>
</feature>
<dbReference type="PANTHER" id="PTHR12241">
    <property type="entry name" value="TUBULIN POLYGLUTAMYLASE"/>
    <property type="match status" value="1"/>
</dbReference>
<dbReference type="PROSITE" id="PS51221">
    <property type="entry name" value="TTL"/>
    <property type="match status" value="1"/>
</dbReference>
<evidence type="ECO:0000256" key="6">
    <source>
        <dbReference type="SAM" id="MobiDB-lite"/>
    </source>
</evidence>
<evidence type="ECO:0000313" key="7">
    <source>
        <dbReference type="EMBL" id="CAD8519819.1"/>
    </source>
</evidence>
<feature type="region of interest" description="Disordered" evidence="6">
    <location>
        <begin position="1"/>
        <end position="85"/>
    </location>
</feature>
<name>A0A7S0IF09_MICPS</name>
<dbReference type="SUPFAM" id="SSF56059">
    <property type="entry name" value="Glutathione synthetase ATP-binding domain-like"/>
    <property type="match status" value="1"/>
</dbReference>
<organism evidence="7">
    <name type="scientific">Micromonas pusilla</name>
    <name type="common">Picoplanktonic green alga</name>
    <name type="synonym">Chromulina pusilla</name>
    <dbReference type="NCBI Taxonomy" id="38833"/>
    <lineage>
        <taxon>Eukaryota</taxon>
        <taxon>Viridiplantae</taxon>
        <taxon>Chlorophyta</taxon>
        <taxon>Mamiellophyceae</taxon>
        <taxon>Mamiellales</taxon>
        <taxon>Mamiellaceae</taxon>
        <taxon>Micromonas</taxon>
    </lineage>
</organism>
<feature type="compositionally biased region" description="Acidic residues" evidence="6">
    <location>
        <begin position="53"/>
        <end position="75"/>
    </location>
</feature>
<dbReference type="GO" id="GO:0036064">
    <property type="term" value="C:ciliary basal body"/>
    <property type="evidence" value="ECO:0007669"/>
    <property type="project" value="TreeGrafter"/>
</dbReference>
<reference evidence="7" key="1">
    <citation type="submission" date="2021-01" db="EMBL/GenBank/DDBJ databases">
        <authorList>
            <person name="Corre E."/>
            <person name="Pelletier E."/>
            <person name="Niang G."/>
            <person name="Scheremetjew M."/>
            <person name="Finn R."/>
            <person name="Kale V."/>
            <person name="Holt S."/>
            <person name="Cochrane G."/>
            <person name="Meng A."/>
            <person name="Brown T."/>
            <person name="Cohen L."/>
        </authorList>
    </citation>
    <scope>NUCLEOTIDE SEQUENCE</scope>
    <source>
        <strain evidence="7">CCMP1723</strain>
    </source>
</reference>
<protein>
    <recommendedName>
        <fullName evidence="4">Tubulin--tyrosine ligase-like protein 5</fullName>
    </recommendedName>
</protein>
<accession>A0A7S0IF09</accession>
<keyword evidence="1" id="KW-0436">Ligase</keyword>
<evidence type="ECO:0000256" key="1">
    <source>
        <dbReference type="ARBA" id="ARBA00022598"/>
    </source>
</evidence>
<dbReference type="GO" id="GO:0005524">
    <property type="term" value="F:ATP binding"/>
    <property type="evidence" value="ECO:0007669"/>
    <property type="project" value="UniProtKB-KW"/>
</dbReference>
<dbReference type="Gene3D" id="3.30.470.20">
    <property type="entry name" value="ATP-grasp fold, B domain"/>
    <property type="match status" value="1"/>
</dbReference>
<proteinExistence type="predicted"/>
<dbReference type="GO" id="GO:0015631">
    <property type="term" value="F:tubulin binding"/>
    <property type="evidence" value="ECO:0007669"/>
    <property type="project" value="TreeGrafter"/>
</dbReference>
<dbReference type="Pfam" id="PF03133">
    <property type="entry name" value="TTL"/>
    <property type="match status" value="1"/>
</dbReference>